<protein>
    <recommendedName>
        <fullName evidence="3">RES domain-containing protein</fullName>
    </recommendedName>
</protein>
<sequence>MVARATMPVATIAAGQTLHRVHGASVPARWYGRKDATWRWDDPQGRYGVLYLGKSLTGPFTESLLRTPGDRDVLWDRVQQKRAAAFVTTRTLRLAKLHGPGLAWFQTTAAGVSADFDPAIHRDAYATTQTISAFVYADTALDGIQYRSRFDTDQLCVALFERADSAIDLVSENLPIGKDWTRKILKPRGYELIEL</sequence>
<evidence type="ECO:0000313" key="1">
    <source>
        <dbReference type="EMBL" id="BAV63134.1"/>
    </source>
</evidence>
<name>A0A1E1EXZ9_9SPHN</name>
<dbReference type="AlphaFoldDB" id="A0A1E1EXZ9"/>
<evidence type="ECO:0008006" key="3">
    <source>
        <dbReference type="Google" id="ProtNLM"/>
    </source>
</evidence>
<organism evidence="1 2">
    <name type="scientific">Sphingobium cloacae</name>
    <dbReference type="NCBI Taxonomy" id="120107"/>
    <lineage>
        <taxon>Bacteria</taxon>
        <taxon>Pseudomonadati</taxon>
        <taxon>Pseudomonadota</taxon>
        <taxon>Alphaproteobacteria</taxon>
        <taxon>Sphingomonadales</taxon>
        <taxon>Sphingomonadaceae</taxon>
        <taxon>Sphingobium</taxon>
    </lineage>
</organism>
<dbReference type="EMBL" id="AP017655">
    <property type="protein sequence ID" value="BAV63134.1"/>
    <property type="molecule type" value="Genomic_DNA"/>
</dbReference>
<evidence type="ECO:0000313" key="2">
    <source>
        <dbReference type="Proteomes" id="UP000218272"/>
    </source>
</evidence>
<accession>A0A1E1EXZ9</accession>
<dbReference type="Proteomes" id="UP000218272">
    <property type="component" value="Chromosome SCLO_1"/>
</dbReference>
<dbReference type="KEGG" id="sclo:SCLO_1000940"/>
<gene>
    <name evidence="1" type="ORF">SCLO_1000940</name>
</gene>
<reference evidence="1 2" key="1">
    <citation type="submission" date="2016-10" db="EMBL/GenBank/DDBJ databases">
        <title>Complete Genome Sequence of the Nonylphenol-Degrading Bacterium Sphingobium cloacae JCM 10874T.</title>
        <authorList>
            <person name="Ootsuka M."/>
            <person name="Nishizawa T."/>
            <person name="Ohta H."/>
        </authorList>
    </citation>
    <scope>NUCLEOTIDE SEQUENCE [LARGE SCALE GENOMIC DNA]</scope>
    <source>
        <strain evidence="1 2">JCM 10874</strain>
    </source>
</reference>
<proteinExistence type="predicted"/>
<keyword evidence="2" id="KW-1185">Reference proteome</keyword>